<proteinExistence type="predicted"/>
<evidence type="ECO:0000313" key="3">
    <source>
        <dbReference type="Proteomes" id="UP001058974"/>
    </source>
</evidence>
<gene>
    <name evidence="2" type="ORF">KIW84_032331</name>
</gene>
<sequence length="324" mass="37545">MWITWGFVFAEGMDGENQRRKYHKLFKRDVLATWYPDNGALRDLGLSDSVHWMLNNSAMSHFLTLTSPTFIQLTYEFLSSFRYTTPIGGSRTIGTAHFRMFNRTYTINQHQLADLLSFPHGDDFACQHPLESDWESSALDFWQQLTSKTTTGWEGLKAIAIQSPTIRGLITSIALALNLGTKLAMLELLETLSADLDYCRNIHLIKNKLDGKYFLMISNREVKGVTLPWVVRTSSRHQPREEYDYTAMRTTLDNVLSELRHWNDTEAYRDVLLRNIQMQQVEMRASIDQIRQTHLDFVERTDLHMADLIDNMNGVHMEVAGMRE</sequence>
<dbReference type="Pfam" id="PF03078">
    <property type="entry name" value="ATHILA"/>
    <property type="match status" value="1"/>
</dbReference>
<organism evidence="2 3">
    <name type="scientific">Pisum sativum</name>
    <name type="common">Garden pea</name>
    <name type="synonym">Lathyrus oleraceus</name>
    <dbReference type="NCBI Taxonomy" id="3888"/>
    <lineage>
        <taxon>Eukaryota</taxon>
        <taxon>Viridiplantae</taxon>
        <taxon>Streptophyta</taxon>
        <taxon>Embryophyta</taxon>
        <taxon>Tracheophyta</taxon>
        <taxon>Spermatophyta</taxon>
        <taxon>Magnoliopsida</taxon>
        <taxon>eudicotyledons</taxon>
        <taxon>Gunneridae</taxon>
        <taxon>Pentapetalae</taxon>
        <taxon>rosids</taxon>
        <taxon>fabids</taxon>
        <taxon>Fabales</taxon>
        <taxon>Fabaceae</taxon>
        <taxon>Papilionoideae</taxon>
        <taxon>50 kb inversion clade</taxon>
        <taxon>NPAAA clade</taxon>
        <taxon>Hologalegina</taxon>
        <taxon>IRL clade</taxon>
        <taxon>Fabeae</taxon>
        <taxon>Lathyrus</taxon>
    </lineage>
</organism>
<dbReference type="EMBL" id="JAMSHJ010000003">
    <property type="protein sequence ID" value="KAI5426854.1"/>
    <property type="molecule type" value="Genomic_DNA"/>
</dbReference>
<feature type="domain" description="Arabidopsis retrotransposon Orf1 C-terminal" evidence="1">
    <location>
        <begin position="21"/>
        <end position="177"/>
    </location>
</feature>
<dbReference type="AlphaFoldDB" id="A0A9D4XTK7"/>
<dbReference type="Proteomes" id="UP001058974">
    <property type="component" value="Chromosome 3"/>
</dbReference>
<dbReference type="InterPro" id="IPR004312">
    <property type="entry name" value="ATHILA_Orf1_C"/>
</dbReference>
<protein>
    <recommendedName>
        <fullName evidence="1">Arabidopsis retrotransposon Orf1 C-terminal domain-containing protein</fullName>
    </recommendedName>
</protein>
<comment type="caution">
    <text evidence="2">The sequence shown here is derived from an EMBL/GenBank/DDBJ whole genome shotgun (WGS) entry which is preliminary data.</text>
</comment>
<reference evidence="2 3" key="1">
    <citation type="journal article" date="2022" name="Nat. Genet.">
        <title>Improved pea reference genome and pan-genome highlight genomic features and evolutionary characteristics.</title>
        <authorList>
            <person name="Yang T."/>
            <person name="Liu R."/>
            <person name="Luo Y."/>
            <person name="Hu S."/>
            <person name="Wang D."/>
            <person name="Wang C."/>
            <person name="Pandey M.K."/>
            <person name="Ge S."/>
            <person name="Xu Q."/>
            <person name="Li N."/>
            <person name="Li G."/>
            <person name="Huang Y."/>
            <person name="Saxena R.K."/>
            <person name="Ji Y."/>
            <person name="Li M."/>
            <person name="Yan X."/>
            <person name="He Y."/>
            <person name="Liu Y."/>
            <person name="Wang X."/>
            <person name="Xiang C."/>
            <person name="Varshney R.K."/>
            <person name="Ding H."/>
            <person name="Gao S."/>
            <person name="Zong X."/>
        </authorList>
    </citation>
    <scope>NUCLEOTIDE SEQUENCE [LARGE SCALE GENOMIC DNA]</scope>
    <source>
        <strain evidence="2 3">cv. Zhongwan 6</strain>
    </source>
</reference>
<accession>A0A9D4XTK7</accession>
<dbReference type="Gramene" id="Psat03G0233100-T1">
    <property type="protein sequence ID" value="KAI5426854.1"/>
    <property type="gene ID" value="KIW84_032331"/>
</dbReference>
<evidence type="ECO:0000259" key="1">
    <source>
        <dbReference type="Pfam" id="PF03078"/>
    </source>
</evidence>
<name>A0A9D4XTK7_PEA</name>
<keyword evidence="3" id="KW-1185">Reference proteome</keyword>
<evidence type="ECO:0000313" key="2">
    <source>
        <dbReference type="EMBL" id="KAI5426854.1"/>
    </source>
</evidence>